<dbReference type="STRING" id="2512241.A0A553I6P2"/>
<gene>
    <name evidence="2" type="ORF">FHL15_003432</name>
</gene>
<comment type="caution">
    <text evidence="2">The sequence shown here is derived from an EMBL/GenBank/DDBJ whole genome shotgun (WGS) entry which is preliminary data.</text>
</comment>
<evidence type="ECO:0000313" key="3">
    <source>
        <dbReference type="Proteomes" id="UP000319160"/>
    </source>
</evidence>
<feature type="domain" description="Heterokaryon incompatibility" evidence="1">
    <location>
        <begin position="43"/>
        <end position="200"/>
    </location>
</feature>
<sequence length="621" mass="70868">MFEYRRLDLRGSGFRLVRLQKGDGVMIECELIHTTLDDNVIPYEAVSYTWGTLKRERHIYIRGEILPVTSNLWQVLHDLRRLDVDRYLWVDGVCINQDDNLERGHQVQQMKQIYQRADRGIFYLSPRTTITEVIMTSLTLLQKQVAGNRWAPHDERWNAAWQTIQARLRSQYENLEARQREGLAYLLLSPFFRRVWILQEVASVRRASVFCGTYSVPAHIFAIVARLEKATTNTHISAVIDLMQKSLDHTLNHLQGKSLASLLIQFRESEASDERDRIYALLGLCCEAEANAGALTPDYTSSLEEVIQRTLRYIYGNYISIFLSHLNTVSMLLDQLEKPSSTVVESLSKRTRTEDAVFEYINATEEPIELPEKFSMGFLRYIVGSCPIEVLRKFFARLEKQFTYIPHGVVSSAMNKEWFAETLELLCQYGQKVFIPVVASSIPKIRNTKIPTMLIESYKTKVSIEVSMRGLWIMFILSDNDTKALIPLIRGTDRRAEAIITHLRAAASQLAGSFGNRDAVMILCSLAGDSQSGHDDGTTPIRGSGRLGLLRRMSLNSNQVAREYEGTAEITSPSLSHHFSRRPINLDSQLSLSSGEKWRPVKSNFNGHSRLRGIRDRSQSI</sequence>
<organism evidence="2 3">
    <name type="scientific">Xylaria flabelliformis</name>
    <dbReference type="NCBI Taxonomy" id="2512241"/>
    <lineage>
        <taxon>Eukaryota</taxon>
        <taxon>Fungi</taxon>
        <taxon>Dikarya</taxon>
        <taxon>Ascomycota</taxon>
        <taxon>Pezizomycotina</taxon>
        <taxon>Sordariomycetes</taxon>
        <taxon>Xylariomycetidae</taxon>
        <taxon>Xylariales</taxon>
        <taxon>Xylariaceae</taxon>
        <taxon>Xylaria</taxon>
    </lineage>
</organism>
<dbReference type="OrthoDB" id="194358at2759"/>
<dbReference type="InterPro" id="IPR010730">
    <property type="entry name" value="HET"/>
</dbReference>
<keyword evidence="3" id="KW-1185">Reference proteome</keyword>
<evidence type="ECO:0000313" key="2">
    <source>
        <dbReference type="EMBL" id="TRX95878.1"/>
    </source>
</evidence>
<proteinExistence type="predicted"/>
<dbReference type="EMBL" id="VFLP01000014">
    <property type="protein sequence ID" value="TRX95878.1"/>
    <property type="molecule type" value="Genomic_DNA"/>
</dbReference>
<dbReference type="PANTHER" id="PTHR24148">
    <property type="entry name" value="ANKYRIN REPEAT DOMAIN-CONTAINING PROTEIN 39 HOMOLOG-RELATED"/>
    <property type="match status" value="1"/>
</dbReference>
<evidence type="ECO:0000259" key="1">
    <source>
        <dbReference type="Pfam" id="PF06985"/>
    </source>
</evidence>
<dbReference type="Pfam" id="PF06985">
    <property type="entry name" value="HET"/>
    <property type="match status" value="1"/>
</dbReference>
<dbReference type="AlphaFoldDB" id="A0A553I6P2"/>
<name>A0A553I6P2_9PEZI</name>
<dbReference type="Proteomes" id="UP000319160">
    <property type="component" value="Unassembled WGS sequence"/>
</dbReference>
<dbReference type="InterPro" id="IPR052895">
    <property type="entry name" value="HetReg/Transcr_Mod"/>
</dbReference>
<reference evidence="3" key="1">
    <citation type="submission" date="2019-06" db="EMBL/GenBank/DDBJ databases">
        <title>Draft genome sequence of the griseofulvin-producing fungus Xylaria cubensis strain G536.</title>
        <authorList>
            <person name="Mead M.E."/>
            <person name="Raja H.A."/>
            <person name="Steenwyk J.L."/>
            <person name="Knowles S.L."/>
            <person name="Oberlies N.H."/>
            <person name="Rokas A."/>
        </authorList>
    </citation>
    <scope>NUCLEOTIDE SEQUENCE [LARGE SCALE GENOMIC DNA]</scope>
    <source>
        <strain evidence="3">G536</strain>
    </source>
</reference>
<accession>A0A553I6P2</accession>
<dbReference type="PANTHER" id="PTHR24148:SF73">
    <property type="entry name" value="HET DOMAIN PROTEIN (AFU_ORTHOLOGUE AFUA_8G01020)"/>
    <property type="match status" value="1"/>
</dbReference>
<protein>
    <recommendedName>
        <fullName evidence="1">Heterokaryon incompatibility domain-containing protein</fullName>
    </recommendedName>
</protein>